<feature type="domain" description="Fe-containing alcohol dehydrogenase-like C-terminal" evidence="1">
    <location>
        <begin position="2"/>
        <end position="110"/>
    </location>
</feature>
<dbReference type="Pfam" id="PF25137">
    <property type="entry name" value="ADH_Fe_C"/>
    <property type="match status" value="1"/>
</dbReference>
<reference evidence="2" key="1">
    <citation type="submission" date="2018-07" db="EMBL/GenBank/DDBJ databases">
        <authorList>
            <person name="Somerville V."/>
        </authorList>
    </citation>
    <scope>NUCLEOTIDE SEQUENCE</scope>
    <source>
        <strain evidence="3">NWC_1_1</strain>
        <strain evidence="2">NWC_2_1</strain>
    </source>
</reference>
<dbReference type="AlphaFoldDB" id="A0A3G6JMA1"/>
<dbReference type="GO" id="GO:0004022">
    <property type="term" value="F:alcohol dehydrogenase (NAD+) activity"/>
    <property type="evidence" value="ECO:0007669"/>
    <property type="project" value="TreeGrafter"/>
</dbReference>
<proteinExistence type="predicted"/>
<protein>
    <submittedName>
        <fullName evidence="3">Aldehyde dehydrogenase</fullName>
    </submittedName>
    <submittedName>
        <fullName evidence="2">Iron-containing alcohol dehydrogenase</fullName>
    </submittedName>
</protein>
<name>A0A3G6JMA1_STRTR</name>
<dbReference type="SUPFAM" id="SSF56796">
    <property type="entry name" value="Dehydroquinate synthase-like"/>
    <property type="match status" value="1"/>
</dbReference>
<dbReference type="PANTHER" id="PTHR11496">
    <property type="entry name" value="ALCOHOL DEHYDROGENASE"/>
    <property type="match status" value="1"/>
</dbReference>
<dbReference type="EMBL" id="CP029252">
    <property type="protein sequence ID" value="AZA24152.1"/>
    <property type="molecule type" value="Genomic_DNA"/>
</dbReference>
<organism evidence="2">
    <name type="scientific">Streptococcus thermophilus</name>
    <dbReference type="NCBI Taxonomy" id="1308"/>
    <lineage>
        <taxon>Bacteria</taxon>
        <taxon>Bacillati</taxon>
        <taxon>Bacillota</taxon>
        <taxon>Bacilli</taxon>
        <taxon>Lactobacillales</taxon>
        <taxon>Streptococcaceae</taxon>
        <taxon>Streptococcus</taxon>
    </lineage>
</organism>
<dbReference type="Gene3D" id="1.20.1090.10">
    <property type="entry name" value="Dehydroquinate synthase-like - alpha domain"/>
    <property type="match status" value="1"/>
</dbReference>
<sequence>MFDIPHGRTNAILMPHVIRYNGRNPQKHAMFPKDDYFRADKDYADIARFMGWDTDKQSDAELVEVLAQKVYKLGVAVGINMNWKGQGVTKKLLQDTVYTLAEHAYEDQGTTC</sequence>
<dbReference type="InterPro" id="IPR039697">
    <property type="entry name" value="Alcohol_dehydrogenase_Fe"/>
</dbReference>
<evidence type="ECO:0000313" key="3">
    <source>
        <dbReference type="EMBL" id="AZA24152.1"/>
    </source>
</evidence>
<gene>
    <name evidence="3" type="ORF">DF198_09255</name>
    <name evidence="2" type="ORF">DQL92_09710</name>
</gene>
<dbReference type="EMBL" id="CP031021">
    <property type="protein sequence ID" value="AZA18871.1"/>
    <property type="molecule type" value="Genomic_DNA"/>
</dbReference>
<evidence type="ECO:0000259" key="1">
    <source>
        <dbReference type="Pfam" id="PF25137"/>
    </source>
</evidence>
<accession>A0A3G6JMA1</accession>
<dbReference type="PANTHER" id="PTHR11496:SF83">
    <property type="entry name" value="HYDROXYACID-OXOACID TRANSHYDROGENASE, MITOCHONDRIAL"/>
    <property type="match status" value="1"/>
</dbReference>
<dbReference type="InterPro" id="IPR056798">
    <property type="entry name" value="ADH_Fe_C"/>
</dbReference>
<evidence type="ECO:0000313" key="2">
    <source>
        <dbReference type="EMBL" id="AZA18871.1"/>
    </source>
</evidence>